<dbReference type="InterPro" id="IPR024079">
    <property type="entry name" value="MetalloPept_cat_dom_sf"/>
</dbReference>
<evidence type="ECO:0000256" key="7">
    <source>
        <dbReference type="ARBA" id="ARBA00023049"/>
    </source>
</evidence>
<evidence type="ECO:0008006" key="12">
    <source>
        <dbReference type="Google" id="ProtNLM"/>
    </source>
</evidence>
<dbReference type="Pfam" id="PF05649">
    <property type="entry name" value="Peptidase_M13_N"/>
    <property type="match status" value="1"/>
</dbReference>
<dbReference type="PRINTS" id="PR00786">
    <property type="entry name" value="NEPRILYSIN"/>
</dbReference>
<feature type="domain" description="Peptidase M13 C-terminal" evidence="8">
    <location>
        <begin position="508"/>
        <end position="705"/>
    </location>
</feature>
<evidence type="ECO:0000256" key="4">
    <source>
        <dbReference type="ARBA" id="ARBA00022723"/>
    </source>
</evidence>
<evidence type="ECO:0000259" key="9">
    <source>
        <dbReference type="Pfam" id="PF05649"/>
    </source>
</evidence>
<dbReference type="PANTHER" id="PTHR11733:SF167">
    <property type="entry name" value="FI17812P1-RELATED"/>
    <property type="match status" value="1"/>
</dbReference>
<dbReference type="InterPro" id="IPR008753">
    <property type="entry name" value="Peptidase_M13_N"/>
</dbReference>
<dbReference type="GO" id="GO:0016485">
    <property type="term" value="P:protein processing"/>
    <property type="evidence" value="ECO:0007669"/>
    <property type="project" value="TreeGrafter"/>
</dbReference>
<protein>
    <recommendedName>
        <fullName evidence="12">Endothelin-converting enzyme 1</fullName>
    </recommendedName>
</protein>
<dbReference type="GO" id="GO:0046872">
    <property type="term" value="F:metal ion binding"/>
    <property type="evidence" value="ECO:0007669"/>
    <property type="project" value="UniProtKB-KW"/>
</dbReference>
<dbReference type="InterPro" id="IPR018497">
    <property type="entry name" value="Peptidase_M13_C"/>
</dbReference>
<dbReference type="SUPFAM" id="SSF55486">
    <property type="entry name" value="Metalloproteases ('zincins'), catalytic domain"/>
    <property type="match status" value="1"/>
</dbReference>
<dbReference type="InterPro" id="IPR042089">
    <property type="entry name" value="Peptidase_M13_dom_2"/>
</dbReference>
<sequence>MGQSSSTENGVCSKPACVHAASSMMQNMAHNWEQLNPCTDFYEMTCGGFRERMGTDAARMSESLIQPHINNVIREVIERPYKEAAEYHDIMIRNNIDEQNHQMLQRDYQSCMNTEAREKAGRAPLIKLLDDLAEVWPVNLDEVDDTPSFSSSDRQHLQSAIIYLDKLGVSSFRALKVEGQLAVTNPNLRDPTVNLHYVTSPDTLVKDQSKGEKVTADIAKLFAAGFFPGGKNISDSEAESLAKEVVKFDMEILSRLEVAKTEIAAIREENPDLHLMAGHEILSFDELADLAPVLGLDKVLTFFSPVDSTPDAILVESPGLYSNLSTLVDSTPKAVIRSWMISKIVYEFGEEVTDEVLAEIFPRSNSNLRPFETCLSHTDETLRWIVDRYFISATYTDAMKELVEKMTTNIQNALVKRFSELDWMSDEVKARSIEKAQKMNHNVGFPTENPDLRSPNSLAAYYQGLNITDDYFSNVLAGRLNNLRTVFSSIGKPVDRNQWMTSAHQWGAFYSPYTNAIWINAGFTQSPTFHSDLPSYALYGGVGLSIGHEITHGFDVNGKRYDERGALRNWWDNTSAAAYEEKAACFVDQFSKFQLPVEGDKMANVSGELTLGENIADAGGLSMAFNAWKALSDGEKNSQNLPGLENFTHEQLFFLSWGNTWCGVFGLANNKKLLADSHSPDAFRIIGGAENSRQFKEAWNCPVKEPTCELF</sequence>
<evidence type="ECO:0000256" key="1">
    <source>
        <dbReference type="ARBA" id="ARBA00001947"/>
    </source>
</evidence>
<accession>A0AAN6XUV2</accession>
<evidence type="ECO:0000259" key="8">
    <source>
        <dbReference type="Pfam" id="PF01431"/>
    </source>
</evidence>
<name>A0AAN6XUV2_9PEZI</name>
<evidence type="ECO:0000256" key="2">
    <source>
        <dbReference type="ARBA" id="ARBA00007357"/>
    </source>
</evidence>
<dbReference type="PANTHER" id="PTHR11733">
    <property type="entry name" value="ZINC METALLOPROTEASE FAMILY M13 NEPRILYSIN-RELATED"/>
    <property type="match status" value="1"/>
</dbReference>
<dbReference type="InterPro" id="IPR000718">
    <property type="entry name" value="Peptidase_M13"/>
</dbReference>
<dbReference type="Pfam" id="PF01431">
    <property type="entry name" value="Peptidase_M13"/>
    <property type="match status" value="1"/>
</dbReference>
<comment type="caution">
    <text evidence="10">The sequence shown here is derived from an EMBL/GenBank/DDBJ whole genome shotgun (WGS) entry which is preliminary data.</text>
</comment>
<reference evidence="10" key="2">
    <citation type="submission" date="2023-05" db="EMBL/GenBank/DDBJ databases">
        <authorList>
            <consortium name="Lawrence Berkeley National Laboratory"/>
            <person name="Steindorff A."/>
            <person name="Hensen N."/>
            <person name="Bonometti L."/>
            <person name="Westerberg I."/>
            <person name="Brannstrom I.O."/>
            <person name="Guillou S."/>
            <person name="Cros-Aarteil S."/>
            <person name="Calhoun S."/>
            <person name="Haridas S."/>
            <person name="Kuo A."/>
            <person name="Mondo S."/>
            <person name="Pangilinan J."/>
            <person name="Riley R."/>
            <person name="Labutti K."/>
            <person name="Andreopoulos B."/>
            <person name="Lipzen A."/>
            <person name="Chen C."/>
            <person name="Yanf M."/>
            <person name="Daum C."/>
            <person name="Ng V."/>
            <person name="Clum A."/>
            <person name="Ohm R."/>
            <person name="Martin F."/>
            <person name="Silar P."/>
            <person name="Natvig D."/>
            <person name="Lalanne C."/>
            <person name="Gautier V."/>
            <person name="Ament-Velasquez S.L."/>
            <person name="Kruys A."/>
            <person name="Hutchinson M.I."/>
            <person name="Powell A.J."/>
            <person name="Barry K."/>
            <person name="Miller A.N."/>
            <person name="Grigoriev I.V."/>
            <person name="Debuchy R."/>
            <person name="Gladieux P."/>
            <person name="Thoren M.H."/>
            <person name="Johannesson H."/>
        </authorList>
    </citation>
    <scope>NUCLEOTIDE SEQUENCE</scope>
    <source>
        <strain evidence="10">PSN293</strain>
    </source>
</reference>
<evidence type="ECO:0000256" key="3">
    <source>
        <dbReference type="ARBA" id="ARBA00022670"/>
    </source>
</evidence>
<proteinExistence type="inferred from homology"/>
<dbReference type="CDD" id="cd08662">
    <property type="entry name" value="M13"/>
    <property type="match status" value="1"/>
</dbReference>
<reference evidence="10" key="1">
    <citation type="journal article" date="2023" name="Mol. Phylogenet. Evol.">
        <title>Genome-scale phylogeny and comparative genomics of the fungal order Sordariales.</title>
        <authorList>
            <person name="Hensen N."/>
            <person name="Bonometti L."/>
            <person name="Westerberg I."/>
            <person name="Brannstrom I.O."/>
            <person name="Guillou S."/>
            <person name="Cros-Aarteil S."/>
            <person name="Calhoun S."/>
            <person name="Haridas S."/>
            <person name="Kuo A."/>
            <person name="Mondo S."/>
            <person name="Pangilinan J."/>
            <person name="Riley R."/>
            <person name="LaButti K."/>
            <person name="Andreopoulos B."/>
            <person name="Lipzen A."/>
            <person name="Chen C."/>
            <person name="Yan M."/>
            <person name="Daum C."/>
            <person name="Ng V."/>
            <person name="Clum A."/>
            <person name="Steindorff A."/>
            <person name="Ohm R.A."/>
            <person name="Martin F."/>
            <person name="Silar P."/>
            <person name="Natvig D.O."/>
            <person name="Lalanne C."/>
            <person name="Gautier V."/>
            <person name="Ament-Velasquez S.L."/>
            <person name="Kruys A."/>
            <person name="Hutchinson M.I."/>
            <person name="Powell A.J."/>
            <person name="Barry K."/>
            <person name="Miller A.N."/>
            <person name="Grigoriev I.V."/>
            <person name="Debuchy R."/>
            <person name="Gladieux P."/>
            <person name="Hiltunen Thoren M."/>
            <person name="Johannesson H."/>
        </authorList>
    </citation>
    <scope>NUCLEOTIDE SEQUENCE</scope>
    <source>
        <strain evidence="10">PSN293</strain>
    </source>
</reference>
<keyword evidence="4" id="KW-0479">Metal-binding</keyword>
<dbReference type="Proteomes" id="UP001301769">
    <property type="component" value="Unassembled WGS sequence"/>
</dbReference>
<organism evidence="10 11">
    <name type="scientific">Rhypophila decipiens</name>
    <dbReference type="NCBI Taxonomy" id="261697"/>
    <lineage>
        <taxon>Eukaryota</taxon>
        <taxon>Fungi</taxon>
        <taxon>Dikarya</taxon>
        <taxon>Ascomycota</taxon>
        <taxon>Pezizomycotina</taxon>
        <taxon>Sordariomycetes</taxon>
        <taxon>Sordariomycetidae</taxon>
        <taxon>Sordariales</taxon>
        <taxon>Naviculisporaceae</taxon>
        <taxon>Rhypophila</taxon>
    </lineage>
</organism>
<keyword evidence="11" id="KW-1185">Reference proteome</keyword>
<dbReference type="EMBL" id="MU858494">
    <property type="protein sequence ID" value="KAK4206146.1"/>
    <property type="molecule type" value="Genomic_DNA"/>
</dbReference>
<dbReference type="PROSITE" id="PS51885">
    <property type="entry name" value="NEPRILYSIN"/>
    <property type="match status" value="1"/>
</dbReference>
<evidence type="ECO:0000313" key="11">
    <source>
        <dbReference type="Proteomes" id="UP001301769"/>
    </source>
</evidence>
<evidence type="ECO:0000256" key="5">
    <source>
        <dbReference type="ARBA" id="ARBA00022801"/>
    </source>
</evidence>
<keyword evidence="6" id="KW-0862">Zinc</keyword>
<keyword evidence="3" id="KW-0645">Protease</keyword>
<comment type="cofactor">
    <cofactor evidence="1">
        <name>Zn(2+)</name>
        <dbReference type="ChEBI" id="CHEBI:29105"/>
    </cofactor>
</comment>
<dbReference type="AlphaFoldDB" id="A0AAN6XUV2"/>
<dbReference type="Gene3D" id="1.10.1380.10">
    <property type="entry name" value="Neutral endopeptidase , domain2"/>
    <property type="match status" value="1"/>
</dbReference>
<comment type="similarity">
    <text evidence="2">Belongs to the peptidase M13 family.</text>
</comment>
<dbReference type="GO" id="GO:0004222">
    <property type="term" value="F:metalloendopeptidase activity"/>
    <property type="evidence" value="ECO:0007669"/>
    <property type="project" value="InterPro"/>
</dbReference>
<gene>
    <name evidence="10" type="ORF">QBC37DRAFT_460910</name>
</gene>
<evidence type="ECO:0000256" key="6">
    <source>
        <dbReference type="ARBA" id="ARBA00022833"/>
    </source>
</evidence>
<dbReference type="GO" id="GO:0005886">
    <property type="term" value="C:plasma membrane"/>
    <property type="evidence" value="ECO:0007669"/>
    <property type="project" value="TreeGrafter"/>
</dbReference>
<feature type="domain" description="Peptidase M13 N-terminal" evidence="9">
    <location>
        <begin position="37"/>
        <end position="446"/>
    </location>
</feature>
<keyword evidence="5" id="KW-0378">Hydrolase</keyword>
<dbReference type="Gene3D" id="3.40.390.10">
    <property type="entry name" value="Collagenase (Catalytic Domain)"/>
    <property type="match status" value="1"/>
</dbReference>
<evidence type="ECO:0000313" key="10">
    <source>
        <dbReference type="EMBL" id="KAK4206146.1"/>
    </source>
</evidence>
<keyword evidence="7" id="KW-0482">Metalloprotease</keyword>